<comment type="caution">
    <text evidence="24">The sequence shown here is derived from an EMBL/GenBank/DDBJ whole genome shotgun (WGS) entry which is preliminary data.</text>
</comment>
<evidence type="ECO:0000256" key="10">
    <source>
        <dbReference type="ARBA" id="ARBA00022605"/>
    </source>
</evidence>
<evidence type="ECO:0000256" key="7">
    <source>
        <dbReference type="ARBA" id="ARBA00014401"/>
    </source>
</evidence>
<evidence type="ECO:0000256" key="19">
    <source>
        <dbReference type="PIRSR" id="PIRSR001500-2"/>
    </source>
</evidence>
<evidence type="ECO:0000256" key="4">
    <source>
        <dbReference type="ARBA" id="ARBA00004741"/>
    </source>
</evidence>
<evidence type="ECO:0000256" key="8">
    <source>
        <dbReference type="ARBA" id="ARBA00021872"/>
    </source>
</evidence>
<evidence type="ECO:0000256" key="2">
    <source>
        <dbReference type="ARBA" id="ARBA00002364"/>
    </source>
</evidence>
<dbReference type="Pfam" id="PF00800">
    <property type="entry name" value="PDT"/>
    <property type="match status" value="1"/>
</dbReference>
<dbReference type="PANTHER" id="PTHR21022:SF19">
    <property type="entry name" value="PREPHENATE DEHYDRATASE-RELATED"/>
    <property type="match status" value="1"/>
</dbReference>
<dbReference type="PIRSF" id="PIRSF001500">
    <property type="entry name" value="Chor_mut_pdt_Ppr"/>
    <property type="match status" value="1"/>
</dbReference>
<feature type="domain" description="ACT" evidence="23">
    <location>
        <begin position="290"/>
        <end position="367"/>
    </location>
</feature>
<keyword evidence="11" id="KW-0057">Aromatic amino acid biosynthesis</keyword>
<reference evidence="24" key="2">
    <citation type="journal article" date="2021" name="PeerJ">
        <title>Extensive microbial diversity within the chicken gut microbiome revealed by metagenomics and culture.</title>
        <authorList>
            <person name="Gilroy R."/>
            <person name="Ravi A."/>
            <person name="Getino M."/>
            <person name="Pursley I."/>
            <person name="Horton D.L."/>
            <person name="Alikhan N.F."/>
            <person name="Baker D."/>
            <person name="Gharbi K."/>
            <person name="Hall N."/>
            <person name="Watson M."/>
            <person name="Adriaenssens E.M."/>
            <person name="Foster-Nyarko E."/>
            <person name="Jarju S."/>
            <person name="Secka A."/>
            <person name="Antonio M."/>
            <person name="Oren A."/>
            <person name="Chaudhuri R.R."/>
            <person name="La Ragione R."/>
            <person name="Hildebrand F."/>
            <person name="Pallen M.J."/>
        </authorList>
    </citation>
    <scope>NUCLEOTIDE SEQUENCE</scope>
    <source>
        <strain evidence="24">4920</strain>
    </source>
</reference>
<feature type="domain" description="Prephenate dehydratase" evidence="22">
    <location>
        <begin position="101"/>
        <end position="278"/>
    </location>
</feature>
<dbReference type="PROSITE" id="PS51168">
    <property type="entry name" value="CHORISMATE_MUT_2"/>
    <property type="match status" value="1"/>
</dbReference>
<evidence type="ECO:0000256" key="12">
    <source>
        <dbReference type="ARBA" id="ARBA00023222"/>
    </source>
</evidence>
<dbReference type="CDD" id="cd04905">
    <property type="entry name" value="ACT_CM-PDT"/>
    <property type="match status" value="1"/>
</dbReference>
<dbReference type="SUPFAM" id="SSF53850">
    <property type="entry name" value="Periplasmic binding protein-like II"/>
    <property type="match status" value="1"/>
</dbReference>
<dbReference type="NCBIfam" id="TIGR01805">
    <property type="entry name" value="CM_mono_grmpos"/>
    <property type="match status" value="1"/>
</dbReference>
<dbReference type="Gene3D" id="3.40.190.10">
    <property type="entry name" value="Periplasmic binding protein-like II"/>
    <property type="match status" value="2"/>
</dbReference>
<evidence type="ECO:0000256" key="5">
    <source>
        <dbReference type="ARBA" id="ARBA00004817"/>
    </source>
</evidence>
<dbReference type="PROSITE" id="PS51671">
    <property type="entry name" value="ACT"/>
    <property type="match status" value="1"/>
</dbReference>
<dbReference type="GO" id="GO:0046417">
    <property type="term" value="P:chorismate metabolic process"/>
    <property type="evidence" value="ECO:0007669"/>
    <property type="project" value="InterPro"/>
</dbReference>
<gene>
    <name evidence="24" type="ORF">IAC74_05795</name>
</gene>
<reference evidence="24" key="1">
    <citation type="submission" date="2020-10" db="EMBL/GenBank/DDBJ databases">
        <authorList>
            <person name="Gilroy R."/>
        </authorList>
    </citation>
    <scope>NUCLEOTIDE SEQUENCE</scope>
    <source>
        <strain evidence="24">4920</strain>
    </source>
</reference>
<comment type="catalytic activity">
    <reaction evidence="1">
        <text>chorismate = prephenate</text>
        <dbReference type="Rhea" id="RHEA:13897"/>
        <dbReference type="ChEBI" id="CHEBI:29748"/>
        <dbReference type="ChEBI" id="CHEBI:29934"/>
        <dbReference type="EC" id="5.4.99.5"/>
    </reaction>
</comment>
<evidence type="ECO:0000256" key="18">
    <source>
        <dbReference type="ARBA" id="ARBA00047848"/>
    </source>
</evidence>
<evidence type="ECO:0000256" key="16">
    <source>
        <dbReference type="ARBA" id="ARBA00031175"/>
    </source>
</evidence>
<evidence type="ECO:0000259" key="23">
    <source>
        <dbReference type="PROSITE" id="PS51671"/>
    </source>
</evidence>
<dbReference type="InterPro" id="IPR002701">
    <property type="entry name" value="CM_II_prokaryot"/>
</dbReference>
<dbReference type="GO" id="GO:0004664">
    <property type="term" value="F:prephenate dehydratase activity"/>
    <property type="evidence" value="ECO:0007669"/>
    <property type="project" value="UniProtKB-EC"/>
</dbReference>
<dbReference type="EMBL" id="DVOF01000167">
    <property type="protein sequence ID" value="HIV03070.1"/>
    <property type="molecule type" value="Genomic_DNA"/>
</dbReference>
<dbReference type="Pfam" id="PF01817">
    <property type="entry name" value="CM_2"/>
    <property type="match status" value="1"/>
</dbReference>
<accession>A0A9D1T016</accession>
<dbReference type="InterPro" id="IPR001086">
    <property type="entry name" value="Preph_deHydtase"/>
</dbReference>
<keyword evidence="20" id="KW-0175">Coiled coil</keyword>
<name>A0A9D1T016_9FIRM</name>
<dbReference type="InterPro" id="IPR002912">
    <property type="entry name" value="ACT_dom"/>
</dbReference>
<dbReference type="PANTHER" id="PTHR21022">
    <property type="entry name" value="PREPHENATE DEHYDRATASE P PROTEIN"/>
    <property type="match status" value="1"/>
</dbReference>
<organism evidence="24 25">
    <name type="scientific">Candidatus Aphodoplasma excrementigallinarum</name>
    <dbReference type="NCBI Taxonomy" id="2840673"/>
    <lineage>
        <taxon>Bacteria</taxon>
        <taxon>Bacillati</taxon>
        <taxon>Bacillota</taxon>
        <taxon>Clostridia</taxon>
        <taxon>Eubacteriales</taxon>
        <taxon>Candidatus Aphodoplasma</taxon>
    </lineage>
</organism>
<feature type="domain" description="Chorismate mutase" evidence="21">
    <location>
        <begin position="1"/>
        <end position="88"/>
    </location>
</feature>
<dbReference type="Proteomes" id="UP000886743">
    <property type="component" value="Unassembled WGS sequence"/>
</dbReference>
<dbReference type="InterPro" id="IPR036979">
    <property type="entry name" value="CM_dom_sf"/>
</dbReference>
<keyword evidence="10" id="KW-0028">Amino-acid biosynthesis</keyword>
<dbReference type="SUPFAM" id="SSF55021">
    <property type="entry name" value="ACT-like"/>
    <property type="match status" value="1"/>
</dbReference>
<dbReference type="InterPro" id="IPR045865">
    <property type="entry name" value="ACT-like_dom_sf"/>
</dbReference>
<evidence type="ECO:0000313" key="25">
    <source>
        <dbReference type="Proteomes" id="UP000886743"/>
    </source>
</evidence>
<feature type="site" description="Essential for prephenate dehydratase activity" evidence="19">
    <location>
        <position position="271"/>
    </location>
</feature>
<dbReference type="PROSITE" id="PS51171">
    <property type="entry name" value="PREPHENATE_DEHYDR_3"/>
    <property type="match status" value="1"/>
</dbReference>
<feature type="coiled-coil region" evidence="20">
    <location>
        <begin position="4"/>
        <end position="38"/>
    </location>
</feature>
<dbReference type="Gene3D" id="3.30.70.260">
    <property type="match status" value="1"/>
</dbReference>
<evidence type="ECO:0000259" key="22">
    <source>
        <dbReference type="PROSITE" id="PS51171"/>
    </source>
</evidence>
<dbReference type="GO" id="GO:0004106">
    <property type="term" value="F:chorismate mutase activity"/>
    <property type="evidence" value="ECO:0007669"/>
    <property type="project" value="UniProtKB-EC"/>
</dbReference>
<sequence length="373" mass="41548">MRSIDEVRNDINETDKELARLFEQRMNLSKEVADYKRANGLPVFDAAREASVIERFTGALANKAYAPWATRIICDLMDCSKEYQRRFMPEGAALVHEAGGRVVCQGAPGAYGEEAACAYFGEKAQIDCLASFEDVFAAVSSGEAAYGVVPIENSSTGAIGDVYDLFTRYDCKIAGEYILPISHNLLANEGATLDTVKSVYSHTQGFEQSSNFLRKHPGYNCIPYHNTAVSAKFVAESGGTDKAAIASLRSAKLYHLKVLAQAINNNYNNYTRFIIIARDLAMQKEADKVSVLFGLMHKEGQLCKLMAHFAEYRVNLLKIESRPIPNRSWEYNFYIDFEANLQDNSTQELLEKLRADAVSFRLLGNYKAANTQV</sequence>
<dbReference type="GO" id="GO:0005737">
    <property type="term" value="C:cytoplasm"/>
    <property type="evidence" value="ECO:0007669"/>
    <property type="project" value="UniProtKB-SubCell"/>
</dbReference>
<evidence type="ECO:0000256" key="1">
    <source>
        <dbReference type="ARBA" id="ARBA00000824"/>
    </source>
</evidence>
<evidence type="ECO:0000259" key="21">
    <source>
        <dbReference type="PROSITE" id="PS51168"/>
    </source>
</evidence>
<protein>
    <recommendedName>
        <fullName evidence="7">Bifunctional chorismate mutase/prephenate dehydratase</fullName>
        <ecNumber evidence="6">4.2.1.51</ecNumber>
    </recommendedName>
    <alternativeName>
        <fullName evidence="17">Chorismate mutase-prephenate dehydratase</fullName>
    </alternativeName>
    <alternativeName>
        <fullName evidence="8">Prephenate dehydratase</fullName>
    </alternativeName>
    <alternativeName>
        <fullName evidence="16">p-protein</fullName>
    </alternativeName>
</protein>
<proteinExistence type="predicted"/>
<keyword evidence="9" id="KW-0963">Cytoplasm</keyword>
<dbReference type="SMART" id="SM00830">
    <property type="entry name" value="CM_2"/>
    <property type="match status" value="1"/>
</dbReference>
<evidence type="ECO:0000256" key="20">
    <source>
        <dbReference type="SAM" id="Coils"/>
    </source>
</evidence>
<dbReference type="Gene3D" id="1.20.59.10">
    <property type="entry name" value="Chorismate mutase"/>
    <property type="match status" value="1"/>
</dbReference>
<dbReference type="InterPro" id="IPR008242">
    <property type="entry name" value="Chor_mutase/pphenate_deHydtase"/>
</dbReference>
<dbReference type="GO" id="GO:0009094">
    <property type="term" value="P:L-phenylalanine biosynthetic process"/>
    <property type="evidence" value="ECO:0007669"/>
    <property type="project" value="UniProtKB-KW"/>
</dbReference>
<dbReference type="CDD" id="cd13631">
    <property type="entry name" value="PBP2_Ct-PDT_like"/>
    <property type="match status" value="1"/>
</dbReference>
<evidence type="ECO:0000256" key="11">
    <source>
        <dbReference type="ARBA" id="ARBA00023141"/>
    </source>
</evidence>
<dbReference type="InterPro" id="IPR036263">
    <property type="entry name" value="Chorismate_II_sf"/>
</dbReference>
<keyword evidence="15" id="KW-0511">Multifunctional enzyme</keyword>
<comment type="subcellular location">
    <subcellularLocation>
        <location evidence="3">Cytoplasm</location>
    </subcellularLocation>
</comment>
<dbReference type="InterPro" id="IPR011279">
    <property type="entry name" value="Chorismate_mutase_GmP"/>
</dbReference>
<comment type="catalytic activity">
    <reaction evidence="18">
        <text>prephenate + H(+) = 3-phenylpyruvate + CO2 + H2O</text>
        <dbReference type="Rhea" id="RHEA:21648"/>
        <dbReference type="ChEBI" id="CHEBI:15377"/>
        <dbReference type="ChEBI" id="CHEBI:15378"/>
        <dbReference type="ChEBI" id="CHEBI:16526"/>
        <dbReference type="ChEBI" id="CHEBI:18005"/>
        <dbReference type="ChEBI" id="CHEBI:29934"/>
        <dbReference type="EC" id="4.2.1.51"/>
    </reaction>
</comment>
<comment type="pathway">
    <text evidence="4">Amino-acid biosynthesis; L-phenylalanine biosynthesis; phenylpyruvate from prephenate: step 1/1.</text>
</comment>
<evidence type="ECO:0000256" key="14">
    <source>
        <dbReference type="ARBA" id="ARBA00023239"/>
    </source>
</evidence>
<keyword evidence="14" id="KW-0456">Lyase</keyword>
<dbReference type="EC" id="4.2.1.51" evidence="6"/>
<keyword evidence="13 24" id="KW-0413">Isomerase</keyword>
<dbReference type="SUPFAM" id="SSF48600">
    <property type="entry name" value="Chorismate mutase II"/>
    <property type="match status" value="1"/>
</dbReference>
<comment type="pathway">
    <text evidence="5">Metabolic intermediate biosynthesis; prephenate biosynthesis; prephenate from chorismate: step 1/1.</text>
</comment>
<dbReference type="InterPro" id="IPR018528">
    <property type="entry name" value="Preph_deHydtase_CS"/>
</dbReference>
<evidence type="ECO:0000256" key="15">
    <source>
        <dbReference type="ARBA" id="ARBA00023268"/>
    </source>
</evidence>
<evidence type="ECO:0000256" key="3">
    <source>
        <dbReference type="ARBA" id="ARBA00004496"/>
    </source>
</evidence>
<keyword evidence="12" id="KW-0584">Phenylalanine biosynthesis</keyword>
<evidence type="ECO:0000256" key="9">
    <source>
        <dbReference type="ARBA" id="ARBA00022490"/>
    </source>
</evidence>
<evidence type="ECO:0000256" key="6">
    <source>
        <dbReference type="ARBA" id="ARBA00013147"/>
    </source>
</evidence>
<dbReference type="PROSITE" id="PS00857">
    <property type="entry name" value="PREPHENATE_DEHYDR_1"/>
    <property type="match status" value="1"/>
</dbReference>
<evidence type="ECO:0000256" key="13">
    <source>
        <dbReference type="ARBA" id="ARBA00023235"/>
    </source>
</evidence>
<dbReference type="AlphaFoldDB" id="A0A9D1T016"/>
<evidence type="ECO:0000256" key="17">
    <source>
        <dbReference type="ARBA" id="ARBA00031520"/>
    </source>
</evidence>
<evidence type="ECO:0000313" key="24">
    <source>
        <dbReference type="EMBL" id="HIV03070.1"/>
    </source>
</evidence>
<comment type="function">
    <text evidence="2">Catalyzes the Claisen rearrangement of chorismate to prephenate and the decarboxylation/dehydration of prephenate to phenylpyruvate.</text>
</comment>